<evidence type="ECO:0000313" key="2">
    <source>
        <dbReference type="Proteomes" id="UP000266177"/>
    </source>
</evidence>
<dbReference type="Pfam" id="PF00106">
    <property type="entry name" value="adh_short"/>
    <property type="match status" value="1"/>
</dbReference>
<dbReference type="InterPro" id="IPR036291">
    <property type="entry name" value="NAD(P)-bd_dom_sf"/>
</dbReference>
<organism evidence="1 2">
    <name type="scientific">Paenibacillus thiaminolyticus</name>
    <name type="common">Bacillus thiaminolyticus</name>
    <dbReference type="NCBI Taxonomy" id="49283"/>
    <lineage>
        <taxon>Bacteria</taxon>
        <taxon>Bacillati</taxon>
        <taxon>Bacillota</taxon>
        <taxon>Bacilli</taxon>
        <taxon>Bacillales</taxon>
        <taxon>Paenibacillaceae</taxon>
        <taxon>Paenibacillus</taxon>
    </lineage>
</organism>
<dbReference type="AlphaFoldDB" id="A0A3A3GER4"/>
<accession>A0A3A3GER4</accession>
<dbReference type="Proteomes" id="UP000266177">
    <property type="component" value="Unassembled WGS sequence"/>
</dbReference>
<gene>
    <name evidence="1" type="ORF">DQX05_17540</name>
</gene>
<dbReference type="OrthoDB" id="9803333at2"/>
<dbReference type="InterPro" id="IPR002347">
    <property type="entry name" value="SDR_fam"/>
</dbReference>
<evidence type="ECO:0000313" key="1">
    <source>
        <dbReference type="EMBL" id="RJG22462.1"/>
    </source>
</evidence>
<dbReference type="EMBL" id="QYZD01000016">
    <property type="protein sequence ID" value="RJG22462.1"/>
    <property type="molecule type" value="Genomic_DNA"/>
</dbReference>
<dbReference type="SUPFAM" id="SSF51735">
    <property type="entry name" value="NAD(P)-binding Rossmann-fold domains"/>
    <property type="match status" value="1"/>
</dbReference>
<proteinExistence type="predicted"/>
<reference evidence="1 2" key="1">
    <citation type="submission" date="2018-09" db="EMBL/GenBank/DDBJ databases">
        <title>Paenibacillus SK2017-BO5.</title>
        <authorList>
            <person name="Piskunova J.V."/>
            <person name="Dubiley S.A."/>
            <person name="Severinov K.V."/>
        </authorList>
    </citation>
    <scope>NUCLEOTIDE SEQUENCE [LARGE SCALE GENOMIC DNA]</scope>
    <source>
        <strain evidence="1 2">BO5</strain>
    </source>
</reference>
<name>A0A3A3GER4_PANTH</name>
<dbReference type="Gene3D" id="3.40.50.720">
    <property type="entry name" value="NAD(P)-binding Rossmann-like Domain"/>
    <property type="match status" value="1"/>
</dbReference>
<protein>
    <submittedName>
        <fullName evidence="1">SDR family NAD(P)-dependent oxidoreductase</fullName>
    </submittedName>
</protein>
<sequence length="72" mass="7609">MSKLKGKIAIVTGGVMSINVKAPFFVSQHALPGLNNGGRMIKISSFVTRAASPSVFAYSMPKGAMNILRKGK</sequence>
<comment type="caution">
    <text evidence="1">The sequence shown here is derived from an EMBL/GenBank/DDBJ whole genome shotgun (WGS) entry which is preliminary data.</text>
</comment>